<evidence type="ECO:0000256" key="2">
    <source>
        <dbReference type="ARBA" id="ARBA00022722"/>
    </source>
</evidence>
<dbReference type="InterPro" id="IPR036397">
    <property type="entry name" value="RNaseH_sf"/>
</dbReference>
<dbReference type="PANTHER" id="PTHR13058:SF19">
    <property type="entry name" value="LD40940P"/>
    <property type="match status" value="1"/>
</dbReference>
<feature type="domain" description="Exonuclease" evidence="8">
    <location>
        <begin position="91"/>
        <end position="251"/>
    </location>
</feature>
<keyword evidence="3" id="KW-0479">Metal-binding</keyword>
<evidence type="ECO:0000313" key="9">
    <source>
        <dbReference type="EMBL" id="KAH7573508.1"/>
    </source>
</evidence>
<reference evidence="9 10" key="1">
    <citation type="submission" date="2021-02" db="EMBL/GenBank/DDBJ databases">
        <title>Plant Genome Project.</title>
        <authorList>
            <person name="Zhang R.-G."/>
        </authorList>
    </citation>
    <scope>NUCLEOTIDE SEQUENCE [LARGE SCALE GENOMIC DNA]</scope>
    <source>
        <tissue evidence="9">Leaves</tissue>
    </source>
</reference>
<evidence type="ECO:0000313" key="10">
    <source>
        <dbReference type="Proteomes" id="UP000827721"/>
    </source>
</evidence>
<proteinExistence type="inferred from homology"/>
<evidence type="ECO:0000256" key="4">
    <source>
        <dbReference type="ARBA" id="ARBA00022801"/>
    </source>
</evidence>
<dbReference type="InterPro" id="IPR013520">
    <property type="entry name" value="Ribonucl_H"/>
</dbReference>
<dbReference type="EMBL" id="JAFEMO010000003">
    <property type="protein sequence ID" value="KAH7573508.1"/>
    <property type="molecule type" value="Genomic_DNA"/>
</dbReference>
<evidence type="ECO:0000259" key="8">
    <source>
        <dbReference type="SMART" id="SM00479"/>
    </source>
</evidence>
<dbReference type="InterPro" id="IPR012337">
    <property type="entry name" value="RNaseH-like_sf"/>
</dbReference>
<comment type="similarity">
    <text evidence="7">Belongs to the exonuclease superfamily. TREX family.</text>
</comment>
<sequence length="277" mass="31481">MRAISSMWYSILQIPRCRIQPFSFLQSTYVATLSEKSQALTITCPGSASEPGSRGTRSKFVPSRCFKSIKYSDAEQKILVKESRELKDLSGVFVMDIETTGFSRDSCRIIEIAVRDLLGGKNNCFETLVNPEQIVPNSHIHGITTNMVNQPYVPRMEELIPILMQYMKNRQAPEGHALFIAHNGRRFDVPFFIKEFSRCCMDIPSSPSSKLSLQALREYYEIPSMGSSHRAMSDVNVLSSVFERMILDMKLTITDLLERSFRASDLVITSKKNRNKT</sequence>
<name>A0ABQ8IA41_9ROSI</name>
<dbReference type="Proteomes" id="UP000827721">
    <property type="component" value="Unassembled WGS sequence"/>
</dbReference>
<dbReference type="SUPFAM" id="SSF53098">
    <property type="entry name" value="Ribonuclease H-like"/>
    <property type="match status" value="1"/>
</dbReference>
<evidence type="ECO:0000256" key="5">
    <source>
        <dbReference type="ARBA" id="ARBA00022839"/>
    </source>
</evidence>
<evidence type="ECO:0000256" key="1">
    <source>
        <dbReference type="ARBA" id="ARBA00001946"/>
    </source>
</evidence>
<keyword evidence="6" id="KW-0460">Magnesium</keyword>
<keyword evidence="2" id="KW-0540">Nuclease</keyword>
<evidence type="ECO:0000256" key="7">
    <source>
        <dbReference type="ARBA" id="ARBA00025769"/>
    </source>
</evidence>
<evidence type="ECO:0000256" key="6">
    <source>
        <dbReference type="ARBA" id="ARBA00022842"/>
    </source>
</evidence>
<organism evidence="9 10">
    <name type="scientific">Xanthoceras sorbifolium</name>
    <dbReference type="NCBI Taxonomy" id="99658"/>
    <lineage>
        <taxon>Eukaryota</taxon>
        <taxon>Viridiplantae</taxon>
        <taxon>Streptophyta</taxon>
        <taxon>Embryophyta</taxon>
        <taxon>Tracheophyta</taxon>
        <taxon>Spermatophyta</taxon>
        <taxon>Magnoliopsida</taxon>
        <taxon>eudicotyledons</taxon>
        <taxon>Gunneridae</taxon>
        <taxon>Pentapetalae</taxon>
        <taxon>rosids</taxon>
        <taxon>malvids</taxon>
        <taxon>Sapindales</taxon>
        <taxon>Sapindaceae</taxon>
        <taxon>Xanthoceroideae</taxon>
        <taxon>Xanthoceras</taxon>
    </lineage>
</organism>
<keyword evidence="5" id="KW-0269">Exonuclease</keyword>
<dbReference type="InterPro" id="IPR040393">
    <property type="entry name" value="TREX1/2"/>
</dbReference>
<evidence type="ECO:0000256" key="3">
    <source>
        <dbReference type="ARBA" id="ARBA00022723"/>
    </source>
</evidence>
<accession>A0ABQ8IA41</accession>
<protein>
    <recommendedName>
        <fullName evidence="8">Exonuclease domain-containing protein</fullName>
    </recommendedName>
</protein>
<keyword evidence="4" id="KW-0378">Hydrolase</keyword>
<keyword evidence="10" id="KW-1185">Reference proteome</keyword>
<gene>
    <name evidence="9" type="ORF">JRO89_XS03G0161800</name>
</gene>
<dbReference type="Pfam" id="PF00929">
    <property type="entry name" value="RNase_T"/>
    <property type="match status" value="1"/>
</dbReference>
<comment type="caution">
    <text evidence="9">The sequence shown here is derived from an EMBL/GenBank/DDBJ whole genome shotgun (WGS) entry which is preliminary data.</text>
</comment>
<dbReference type="Gene3D" id="3.30.420.10">
    <property type="entry name" value="Ribonuclease H-like superfamily/Ribonuclease H"/>
    <property type="match status" value="1"/>
</dbReference>
<dbReference type="PANTHER" id="PTHR13058">
    <property type="entry name" value="THREE PRIME REPAIR EXONUCLEASE 1, 2"/>
    <property type="match status" value="1"/>
</dbReference>
<dbReference type="SMART" id="SM00479">
    <property type="entry name" value="EXOIII"/>
    <property type="match status" value="1"/>
</dbReference>
<comment type="cofactor">
    <cofactor evidence="1">
        <name>Mg(2+)</name>
        <dbReference type="ChEBI" id="CHEBI:18420"/>
    </cofactor>
</comment>
<dbReference type="CDD" id="cd06127">
    <property type="entry name" value="DEDDh"/>
    <property type="match status" value="1"/>
</dbReference>